<comment type="caution">
    <text evidence="2">The sequence shown here is derived from an EMBL/GenBank/DDBJ whole genome shotgun (WGS) entry which is preliminary data.</text>
</comment>
<feature type="compositionally biased region" description="Basic and acidic residues" evidence="1">
    <location>
        <begin position="7"/>
        <end position="20"/>
    </location>
</feature>
<evidence type="ECO:0000313" key="2">
    <source>
        <dbReference type="EMBL" id="KAK3677736.1"/>
    </source>
</evidence>
<keyword evidence="3" id="KW-1185">Reference proteome</keyword>
<dbReference type="Proteomes" id="UP001274830">
    <property type="component" value="Unassembled WGS sequence"/>
</dbReference>
<gene>
    <name evidence="2" type="ORF">LTR78_002586</name>
</gene>
<dbReference type="EMBL" id="JAUTXT010000006">
    <property type="protein sequence ID" value="KAK3677736.1"/>
    <property type="molecule type" value="Genomic_DNA"/>
</dbReference>
<accession>A0AAE0WTA6</accession>
<reference evidence="2" key="1">
    <citation type="submission" date="2023-07" db="EMBL/GenBank/DDBJ databases">
        <title>Black Yeasts Isolated from many extreme environments.</title>
        <authorList>
            <person name="Coleine C."/>
            <person name="Stajich J.E."/>
            <person name="Selbmann L."/>
        </authorList>
    </citation>
    <scope>NUCLEOTIDE SEQUENCE</scope>
    <source>
        <strain evidence="2">CCFEE 5485</strain>
    </source>
</reference>
<protein>
    <submittedName>
        <fullName evidence="2">Uncharacterized protein</fullName>
    </submittedName>
</protein>
<evidence type="ECO:0000313" key="3">
    <source>
        <dbReference type="Proteomes" id="UP001274830"/>
    </source>
</evidence>
<feature type="region of interest" description="Disordered" evidence="1">
    <location>
        <begin position="1"/>
        <end position="20"/>
    </location>
</feature>
<evidence type="ECO:0000256" key="1">
    <source>
        <dbReference type="SAM" id="MobiDB-lite"/>
    </source>
</evidence>
<proteinExistence type="predicted"/>
<sequence>MALAGVVEKRERATSRLQKESRNLRQQRHDLLVDESETGDIMNGLAVQSHAIATWWPDSLTKRYLAGLIDMHPAFLVTIVSHSAPVQHGVLGLFSLLLPGITARLIWTCSRFGLLTGLELVIGLLSERLWRSARDKNAQLRIDAALRRLENTAQWMCDILLLPLEYYIIAQQLGVAPYTPLLLPFSPVSIHNVYSMYTLVWTPTLYLPYSSLLSSPAAFLLSFGLLTRVLNPPLQLEPHDLASTSQIALGDFATSTSAYQAANGLLPYLRNRIFSFRMPIMAWLNYRPVAVAQSPAEPDQDIVQIATKHGTRLATSHRAGSLATQVPNFLATNLDTLLIRLLLLPLEGMMLRAVLTSYAKSNLPKTLIGKLVAKGLTTSIGSGLSHLPSPGSWSETIAYYTLRASKVGLAMTLQSAVEMSVFAGCYTITRWQGTRFYGWRARTRRDAGAKE</sequence>
<dbReference type="AlphaFoldDB" id="A0AAE0WTA6"/>
<organism evidence="2 3">
    <name type="scientific">Recurvomyces mirabilis</name>
    <dbReference type="NCBI Taxonomy" id="574656"/>
    <lineage>
        <taxon>Eukaryota</taxon>
        <taxon>Fungi</taxon>
        <taxon>Dikarya</taxon>
        <taxon>Ascomycota</taxon>
        <taxon>Pezizomycotina</taxon>
        <taxon>Dothideomycetes</taxon>
        <taxon>Dothideomycetidae</taxon>
        <taxon>Mycosphaerellales</taxon>
        <taxon>Teratosphaeriaceae</taxon>
        <taxon>Recurvomyces</taxon>
    </lineage>
</organism>
<name>A0AAE0WTA6_9PEZI</name>